<protein>
    <recommendedName>
        <fullName evidence="2">NAD glycohydrolase translocation F5/8 type C domain-containing protein</fullName>
    </recommendedName>
</protein>
<keyword evidence="4" id="KW-1185">Reference proteome</keyword>
<dbReference type="AlphaFoldDB" id="A0A1E3W881"/>
<gene>
    <name evidence="3" type="ORF">AUC69_00540</name>
</gene>
<dbReference type="NCBIfam" id="NF047619">
    <property type="entry name" value="NADase_discoid"/>
    <property type="match status" value="1"/>
</dbReference>
<evidence type="ECO:0000256" key="1">
    <source>
        <dbReference type="SAM" id="MobiDB-lite"/>
    </source>
</evidence>
<name>A0A1E3W881_9HYPH</name>
<dbReference type="RefSeq" id="WP_069440418.1">
    <property type="nucleotide sequence ID" value="NZ_LPWF01000002.1"/>
</dbReference>
<dbReference type="InterPro" id="IPR008979">
    <property type="entry name" value="Galactose-bd-like_sf"/>
</dbReference>
<dbReference type="Gene3D" id="2.60.120.260">
    <property type="entry name" value="Galactose-binding domain-like"/>
    <property type="match status" value="1"/>
</dbReference>
<reference evidence="3 4" key="1">
    <citation type="journal article" date="2016" name="Environ. Microbiol.">
        <title>New Methyloceanibacter diversity from North Sea sediments includes methanotroph containing solely the soluble methane monooxygenase.</title>
        <authorList>
            <person name="Vekeman B."/>
            <person name="Kerckhof F.M."/>
            <person name="Cremers G."/>
            <person name="de Vos P."/>
            <person name="Vandamme P."/>
            <person name="Boon N."/>
            <person name="Op den Camp H.J."/>
            <person name="Heylen K."/>
        </authorList>
    </citation>
    <scope>NUCLEOTIDE SEQUENCE [LARGE SCALE GENOMIC DNA]</scope>
    <source>
        <strain evidence="3 4">R-67175</strain>
    </source>
</reference>
<dbReference type="STRING" id="1774969.AUC69_00540"/>
<evidence type="ECO:0000313" key="4">
    <source>
        <dbReference type="Proteomes" id="UP000094472"/>
    </source>
</evidence>
<accession>A0A1E3W881</accession>
<comment type="caution">
    <text evidence="3">The sequence shown here is derived from an EMBL/GenBank/DDBJ whole genome shotgun (WGS) entry which is preliminary data.</text>
</comment>
<evidence type="ECO:0000313" key="3">
    <source>
        <dbReference type="EMBL" id="ODS02013.1"/>
    </source>
</evidence>
<sequence>MLLAGLGGFILWAVQERSQSLPVEPPPTDEPAFAQTPPEETPTPAPAPEVSEAVTPAETPDEPEAVTPAFAPADTPEIAPAEPPEEAPPALAEPEVDLPRPSTETEDCSRSGDTTICASSVLAPGHGNSYGPQNLTDGNDSTAWVEGRDGQGLGEFAVVEFGSPRMVRTLTIRNGYNKNADIFAKNSRAKDVEIRFSNGDSLEITLRDEPGSQSMALAQPIETKWIALVIRSVYPGSKYADTAINEISVDTD</sequence>
<organism evidence="3 4">
    <name type="scientific">Methyloceanibacter superfactus</name>
    <dbReference type="NCBI Taxonomy" id="1774969"/>
    <lineage>
        <taxon>Bacteria</taxon>
        <taxon>Pseudomonadati</taxon>
        <taxon>Pseudomonadota</taxon>
        <taxon>Alphaproteobacteria</taxon>
        <taxon>Hyphomicrobiales</taxon>
        <taxon>Hyphomicrobiaceae</taxon>
        <taxon>Methyloceanibacter</taxon>
    </lineage>
</organism>
<evidence type="ECO:0000259" key="2">
    <source>
        <dbReference type="Pfam" id="PF25302"/>
    </source>
</evidence>
<feature type="compositionally biased region" description="Low complexity" evidence="1">
    <location>
        <begin position="48"/>
        <end position="58"/>
    </location>
</feature>
<feature type="domain" description="NAD glycohydrolase translocation F5/8 type C" evidence="2">
    <location>
        <begin position="113"/>
        <end position="249"/>
    </location>
</feature>
<dbReference type="EMBL" id="LPWF01000002">
    <property type="protein sequence ID" value="ODS02013.1"/>
    <property type="molecule type" value="Genomic_DNA"/>
</dbReference>
<dbReference type="SUPFAM" id="SSF49785">
    <property type="entry name" value="Galactose-binding domain-like"/>
    <property type="match status" value="1"/>
</dbReference>
<dbReference type="OrthoDB" id="9816009at2"/>
<feature type="region of interest" description="Disordered" evidence="1">
    <location>
        <begin position="19"/>
        <end position="141"/>
    </location>
</feature>
<feature type="compositionally biased region" description="Low complexity" evidence="1">
    <location>
        <begin position="71"/>
        <end position="80"/>
    </location>
</feature>
<feature type="compositionally biased region" description="Polar residues" evidence="1">
    <location>
        <begin position="130"/>
        <end position="141"/>
    </location>
</feature>
<dbReference type="InterPro" id="IPR057561">
    <property type="entry name" value="NADase_transloc"/>
</dbReference>
<proteinExistence type="predicted"/>
<dbReference type="Proteomes" id="UP000094472">
    <property type="component" value="Unassembled WGS sequence"/>
</dbReference>
<dbReference type="Pfam" id="PF25302">
    <property type="entry name" value="NADase_transloc"/>
    <property type="match status" value="1"/>
</dbReference>